<dbReference type="GeneID" id="102724536"/>
<feature type="compositionally biased region" description="Pro residues" evidence="1">
    <location>
        <begin position="318"/>
        <end position="333"/>
    </location>
</feature>
<feature type="region of interest" description="Disordered" evidence="1">
    <location>
        <begin position="186"/>
        <end position="222"/>
    </location>
</feature>
<dbReference type="InterPro" id="IPR028004">
    <property type="entry name" value="DUF4643"/>
</dbReference>
<dbReference type="Pfam" id="PF15485">
    <property type="entry name" value="DUF4643"/>
    <property type="match status" value="1"/>
</dbReference>
<dbReference type="MANE-Select" id="ENST00000640310.2">
    <property type="protein sequence ID" value="ENSP00000491327.1"/>
    <property type="RefSeq nucleotide sequence ID" value="NM_001395380.1"/>
    <property type="RefSeq protein sequence ID" value="NP_001382309.1"/>
</dbReference>
<feature type="region of interest" description="Disordered" evidence="1">
    <location>
        <begin position="352"/>
        <end position="395"/>
    </location>
</feature>
<evidence type="ECO:0000313" key="3">
    <source>
        <dbReference type="Proteomes" id="UP000005640"/>
    </source>
</evidence>
<keyword evidence="4 5" id="KW-1267">Proteomics identification</keyword>
<dbReference type="PANTHER" id="PTHR38004:SF1">
    <property type="entry name" value="PROLINE-RICH PROTEIN 33"/>
    <property type="match status" value="1"/>
</dbReference>
<dbReference type="VEuPathDB" id="HostDB:ENSG00000283787"/>
<dbReference type="MassIVE" id="A0A1W2PPC1"/>
<dbReference type="RefSeq" id="NP_001382309.1">
    <property type="nucleotide sequence ID" value="NM_001395380.1"/>
</dbReference>
<dbReference type="PANTHER" id="PTHR38004">
    <property type="entry name" value="PROLINE-RICH PROTEIN 33"/>
    <property type="match status" value="1"/>
</dbReference>
<dbReference type="OrthoDB" id="329227at2759"/>
<proteinExistence type="evidence at protein level"/>
<dbReference type="KEGG" id="hsa:102724536"/>
<dbReference type="Ensembl" id="ENST00000672118.3">
    <property type="protein sequence ID" value="ENSP00000500465.1"/>
    <property type="gene ID" value="ENSG00000288160.3"/>
</dbReference>
<accession>A0A1W2PPC1</accession>
<dbReference type="HGNC" id="HGNC:35118">
    <property type="gene designation" value="PRR33"/>
</dbReference>
<feature type="compositionally biased region" description="Low complexity" evidence="1">
    <location>
        <begin position="297"/>
        <end position="317"/>
    </location>
</feature>
<name>A0A1W2PPC1_HUMAN</name>
<dbReference type="CTD" id="102724536"/>
<dbReference type="Proteomes" id="UP000005640">
    <property type="component" value="Chromosome 11"/>
</dbReference>
<reference evidence="2 3" key="3">
    <citation type="journal article" date="2006" name="Nature">
        <title>Human chromosome 11 DNA sequence and analysis including novel gene identification.</title>
        <authorList>
            <person name="Taylor T.D."/>
            <person name="Noguchi H."/>
            <person name="Totoki Y."/>
            <person name="Toyoda A."/>
            <person name="Kuroki Y."/>
            <person name="Dewar K."/>
            <person name="Lloyd C."/>
            <person name="Itoh T."/>
            <person name="Takeda T."/>
            <person name="Kim D.W."/>
            <person name="She X."/>
            <person name="Barlow K.F."/>
            <person name="Bloom T."/>
            <person name="Bruford E."/>
            <person name="Chang J.L."/>
            <person name="Cuomo C.A."/>
            <person name="Eichler E."/>
            <person name="FitzGerald M.G."/>
            <person name="Jaffe D.B."/>
            <person name="LaButti K."/>
            <person name="Nicol R."/>
            <person name="Park H.S."/>
            <person name="Seaman C."/>
            <person name="Sougnez C."/>
            <person name="Yang X."/>
            <person name="Zimmer A.R."/>
            <person name="Zody M.C."/>
            <person name="Birren B.W."/>
            <person name="Nusbaum C."/>
            <person name="Fujiyama A."/>
            <person name="Hattori M."/>
            <person name="Rogers J."/>
            <person name="Lander E.S."/>
            <person name="Sakaki Y."/>
        </authorList>
    </citation>
    <scope>NUCLEOTIDE SEQUENCE [LARGE SCALE GENOMIC DNA]</scope>
</reference>
<dbReference type="OMA" id="NRTATGW"/>
<feature type="region of interest" description="Disordered" evidence="1">
    <location>
        <begin position="1"/>
        <end position="99"/>
    </location>
</feature>
<dbReference type="AlphaFoldDB" id="A0A1W2PPC1"/>
<feature type="compositionally biased region" description="Basic residues" evidence="1">
    <location>
        <begin position="40"/>
        <end position="50"/>
    </location>
</feature>
<dbReference type="RefSeq" id="XP_047282192.1">
    <property type="nucleotide sequence ID" value="XM_047426236.1"/>
</dbReference>
<dbReference type="BioMuta" id="ENSG00000283787"/>
<organism evidence="2 3">
    <name type="scientific">Homo sapiens</name>
    <name type="common">Human</name>
    <dbReference type="NCBI Taxonomy" id="9606"/>
    <lineage>
        <taxon>Eukaryota</taxon>
        <taxon>Metazoa</taxon>
        <taxon>Chordata</taxon>
        <taxon>Craniata</taxon>
        <taxon>Vertebrata</taxon>
        <taxon>Euteleostomi</taxon>
        <taxon>Mammalia</taxon>
        <taxon>Eutheria</taxon>
        <taxon>Euarchontoglires</taxon>
        <taxon>Primates</taxon>
        <taxon>Haplorrhini</taxon>
        <taxon>Catarrhini</taxon>
        <taxon>Hominidae</taxon>
        <taxon>Homo</taxon>
    </lineage>
</organism>
<gene>
    <name evidence="2" type="primary">PRR33</name>
</gene>
<feature type="compositionally biased region" description="Low complexity" evidence="1">
    <location>
        <begin position="80"/>
        <end position="95"/>
    </location>
</feature>
<dbReference type="EMBL" id="AC051649">
    <property type="status" value="NOT_ANNOTATED_CDS"/>
    <property type="molecule type" value="Genomic_DNA"/>
</dbReference>
<feature type="region of interest" description="Disordered" evidence="1">
    <location>
        <begin position="236"/>
        <end position="260"/>
    </location>
</feature>
<dbReference type="Bgee" id="ENSG00000283787">
    <property type="expression patterns" value="Expressed in blood and 84 other cell types or tissues"/>
</dbReference>
<evidence type="ECO:0000256" key="1">
    <source>
        <dbReference type="SAM" id="MobiDB-lite"/>
    </source>
</evidence>
<evidence type="ECO:0000313" key="2">
    <source>
        <dbReference type="Ensembl" id="ENSP00000491327.1"/>
    </source>
</evidence>
<reference evidence="2" key="4">
    <citation type="submission" date="2025-05" db="UniProtKB">
        <authorList>
            <consortium name="Ensembl"/>
        </authorList>
    </citation>
    <scope>IDENTIFICATION</scope>
</reference>
<feature type="compositionally biased region" description="Low complexity" evidence="1">
    <location>
        <begin position="365"/>
        <end position="386"/>
    </location>
</feature>
<dbReference type="RefSeq" id="XP_054188420.1">
    <property type="nucleotide sequence ID" value="XM_054332445.1"/>
</dbReference>
<sequence>MLISAASMAPEVCGPSLQGTPGPPPPLLPKPGKDNLRLQKLLRKAARKKMMGGTHLAPPRAFRTSLSPVSEASHDQEVTAPHAAEGPHPAEAPRLPEAPRPAEAPRMVAALPRSPHTPIIHHVASPLQKSTFSIGLTQRRILAAQFRAMGPQVVASAPEPTRPPSGFVPVSGGGGTHVTQVHIQLAPSPHNGTPEPPRTAPEVGSNSQDGDATPSPPRAQPLVPVAHIRPLPTTVQAASPLPEEPPVPRPPPGFQASVPREASARVVVPIAPTCRSLESSPHSLVPMGPGREHLEEPPMAGPAAEAERVSSPAWASSPTPPSGPHPCPVPKVAPKPRLSGWTWLKKQLLEEAPEPPCPEPRQSLEPEVPTPTEQEVPAPTEQEVPALTAPRAPASRTSRMWDAVLYRMSVAEAQGRLAGPSGGEHTPASLTRLPFLYRPRFNARKLQEATRPPPTVRSILELSPQPKNFNRTATGWRLQ</sequence>
<reference evidence="2" key="1">
    <citation type="journal article" date="2001" name="Nature">
        <title>Initial sequencing and analysis of the human genome.</title>
        <authorList>
            <consortium name="International Human Genome Sequencing Consortium"/>
            <person name="Lander E.S."/>
            <person name="Linton L.M."/>
            <person name="Birren B."/>
            <person name="Nusbaum C."/>
            <person name="Zody M.C."/>
            <person name="Baldwin J."/>
            <person name="Devon K."/>
            <person name="Dewar K."/>
            <person name="Doyle M."/>
            <person name="FitzHugh W."/>
            <person name="Funke R."/>
            <person name="Gage D."/>
            <person name="Harris K."/>
            <person name="Heaford A."/>
            <person name="Howland J."/>
            <person name="Kann L."/>
            <person name="Lehoczky J."/>
            <person name="LeVine R."/>
            <person name="McEwan P."/>
            <person name="McKernan K."/>
            <person name="Meldrim J."/>
            <person name="Mesirov J.P."/>
            <person name="Miranda C."/>
            <person name="Morris W."/>
            <person name="Naylor J."/>
            <person name="Raymond C."/>
            <person name="Rosetti M."/>
            <person name="Santos R."/>
            <person name="Sheridan A."/>
            <person name="Sougnez C."/>
            <person name="Stange-Thomann N."/>
            <person name="Stojanovic N."/>
            <person name="Subramanian A."/>
            <person name="Wyman D."/>
            <person name="Rogers J."/>
            <person name="Sulston J."/>
            <person name="Ainscough R."/>
            <person name="Beck S."/>
            <person name="Bentley D."/>
            <person name="Burton J."/>
            <person name="Clee C."/>
            <person name="Carter N."/>
            <person name="Coulson A."/>
            <person name="Deadman R."/>
            <person name="Deloukas P."/>
            <person name="Dunham A."/>
            <person name="Dunham I."/>
            <person name="Durbin R."/>
            <person name="French L."/>
            <person name="Grafham D."/>
            <person name="Gregory S."/>
            <person name="Hubbard T."/>
            <person name="Humphray S."/>
            <person name="Hunt A."/>
            <person name="Jones M."/>
            <person name="Lloyd C."/>
            <person name="McMurray A."/>
            <person name="Matthews L."/>
            <person name="Mercer S."/>
            <person name="Milne S."/>
            <person name="Mullikin J.C."/>
            <person name="Mungall A."/>
            <person name="Plumb R."/>
            <person name="Ross M."/>
            <person name="Shownkeen R."/>
            <person name="Sims S."/>
            <person name="Waterston R.H."/>
            <person name="Wilson R.K."/>
            <person name="Hillier L.W."/>
            <person name="McPherson J.D."/>
            <person name="Marra M.A."/>
            <person name="Mardis E.R."/>
            <person name="Fulton L.A."/>
            <person name="Chinwalla A.T."/>
            <person name="Pepin K.H."/>
            <person name="Gish W.R."/>
            <person name="Chissoe S.L."/>
            <person name="Wendl M.C."/>
            <person name="Delehaunty K.D."/>
            <person name="Miner T.L."/>
            <person name="Delehaunty A."/>
            <person name="Kramer J.B."/>
            <person name="Cook L.L."/>
            <person name="Fulton R.S."/>
            <person name="Johnson D.L."/>
            <person name="Minx P.J."/>
            <person name="Clifton S.W."/>
            <person name="Hawkins T."/>
            <person name="Branscomb E."/>
            <person name="Predki P."/>
            <person name="Richardson P."/>
            <person name="Wenning S."/>
            <person name="Slezak T."/>
            <person name="Doggett N."/>
            <person name="Cheng J.F."/>
            <person name="Olsen A."/>
            <person name="Lucas S."/>
            <person name="Elkin C."/>
            <person name="Uberbacher E."/>
            <person name="Frazier M."/>
            <person name="Gibbs R.A."/>
            <person name="Muzny D.M."/>
            <person name="Scherer S.E."/>
            <person name="Bouck J.B."/>
            <person name="Sodergren E.J."/>
            <person name="Worley K.C."/>
            <person name="Rives C.M."/>
            <person name="Gorrell J.H."/>
            <person name="Metzker M.L."/>
            <person name="Naylor S.L."/>
            <person name="Kucherlapati R.S."/>
            <person name="Nelson D.L."/>
            <person name="Weinstock G.M."/>
            <person name="Sakaki Y."/>
            <person name="Fujiyama A."/>
            <person name="Hattori M."/>
            <person name="Yada T."/>
            <person name="Toyoda A."/>
            <person name="Itoh T."/>
            <person name="Kawagoe C."/>
            <person name="Watanabe H."/>
            <person name="Totoki Y."/>
            <person name="Taylor T."/>
            <person name="Weissenbach J."/>
            <person name="Heilig R."/>
            <person name="Saurin W."/>
            <person name="Artiguenave F."/>
            <person name="Brottier P."/>
            <person name="Bruls T."/>
            <person name="Pelletier E."/>
            <person name="Robert C."/>
            <person name="Wincker P."/>
            <person name="Smith D.R."/>
            <person name="Doucette-Stamm L."/>
            <person name="Rubenfield M."/>
            <person name="Weinstock K."/>
            <person name="Lee H.M."/>
            <person name="Dubois J."/>
            <person name="Rosenthal A."/>
            <person name="Platzer M."/>
            <person name="Nyakatura G."/>
            <person name="Taudien S."/>
            <person name="Rump A."/>
            <person name="Yang H."/>
            <person name="Yu J."/>
            <person name="Wang J."/>
            <person name="Huang G."/>
            <person name="Gu J."/>
            <person name="Hood L."/>
            <person name="Rowen L."/>
            <person name="Madan A."/>
            <person name="Qin S."/>
            <person name="Davis R.W."/>
            <person name="Federspiel N.A."/>
            <person name="Abola A.P."/>
            <person name="Proctor M.J."/>
            <person name="Myers R.M."/>
            <person name="Schmutz J."/>
            <person name="Dickson M."/>
            <person name="Grimwood J."/>
            <person name="Cox D.R."/>
            <person name="Olson M.V."/>
            <person name="Kaul R."/>
            <person name="Raymond C."/>
            <person name="Shimizu N."/>
            <person name="Kawasaki K."/>
            <person name="Minoshima S."/>
            <person name="Evans G.A."/>
            <person name="Athanasiou M."/>
            <person name="Schultz R."/>
            <person name="Roe B.A."/>
            <person name="Chen F."/>
            <person name="Pan H."/>
            <person name="Ramser J."/>
            <person name="Lehrach H."/>
            <person name="Reinhardt R."/>
            <person name="McCombie W.R."/>
            <person name="de la Bastide M."/>
            <person name="Dedhia N."/>
            <person name="Blocker H."/>
            <person name="Hornischer K."/>
            <person name="Nordsiek G."/>
            <person name="Agarwala R."/>
            <person name="Aravind L."/>
            <person name="Bailey J.A."/>
            <person name="Bateman A."/>
            <person name="Batzoglou S."/>
            <person name="Birney E."/>
            <person name="Bork P."/>
            <person name="Brown D.G."/>
            <person name="Burge C.B."/>
            <person name="Cerutti L."/>
            <person name="Chen H.C."/>
            <person name="Church D."/>
            <person name="Clamp M."/>
            <person name="Copley R.R."/>
            <person name="Doerks T."/>
            <person name="Eddy S.R."/>
            <person name="Eichler E.E."/>
            <person name="Furey T.S."/>
            <person name="Galagan J."/>
            <person name="Gilbert J.G."/>
            <person name="Harmon C."/>
            <person name="Hayashizaki Y."/>
            <person name="Haussler D."/>
            <person name="Hermjakob H."/>
            <person name="Hokamp K."/>
            <person name="Jang W."/>
            <person name="Johnson L.S."/>
            <person name="Jones T.A."/>
            <person name="Kasif S."/>
            <person name="Kaspryzk A."/>
            <person name="Kennedy S."/>
            <person name="Kent W.J."/>
            <person name="Kitts P."/>
            <person name="Koonin E.V."/>
            <person name="Korf I."/>
            <person name="Kulp D."/>
            <person name="Lancet D."/>
            <person name="Lowe T.M."/>
            <person name="McLysaght A."/>
            <person name="Mikkelsen T."/>
            <person name="Moran J.V."/>
            <person name="Mulder N."/>
            <person name="Pollara V.J."/>
            <person name="Ponting C.P."/>
            <person name="Schuler G."/>
            <person name="Schultz J."/>
            <person name="Slater G."/>
            <person name="Smit A.F."/>
            <person name="Stupka E."/>
            <person name="Szustakowski J."/>
            <person name="Thierry-Mieg D."/>
            <person name="Thierry-Mieg J."/>
            <person name="Wagner L."/>
            <person name="Wallis J."/>
            <person name="Wheeler R."/>
            <person name="Williams A."/>
            <person name="Wolf Y.I."/>
            <person name="Wolfe K.H."/>
            <person name="Yang S.P."/>
            <person name="Yeh R.F."/>
            <person name="Collins F."/>
            <person name="Guyer M.S."/>
            <person name="Peterson J."/>
            <person name="Felsenfeld A."/>
            <person name="Wetterstrand K.A."/>
            <person name="Patrinos A."/>
            <person name="Morgan M.J."/>
            <person name="de Jong P."/>
            <person name="Catanese J.J."/>
            <person name="Osoegawa K."/>
            <person name="Shizuya H."/>
            <person name="Choi S."/>
            <person name="Chen Y.J."/>
        </authorList>
    </citation>
    <scope>NUCLEOTIDE SEQUENCE [LARGE SCALE GENOMIC DNA]</scope>
</reference>
<feature type="region of interest" description="Disordered" evidence="1">
    <location>
        <begin position="292"/>
        <end position="333"/>
    </location>
</feature>
<reference evidence="2" key="2">
    <citation type="journal article" date="2004" name="Nature">
        <title>Finishing the euchromatic sequence of the human genome.</title>
        <authorList>
            <consortium name="International Human Genome Sequencing Consortium"/>
        </authorList>
    </citation>
    <scope>NUCLEOTIDE SEQUENCE [LARGE SCALE GENOMIC DNA]</scope>
</reference>
<dbReference type="GeneTree" id="ENSGT00390000016727"/>
<protein>
    <submittedName>
        <fullName evidence="2">Proline rich 33</fullName>
    </submittedName>
</protein>
<keyword evidence="3" id="KW-1185">Reference proteome</keyword>
<dbReference type="Ensembl" id="ENST00000640310.2">
    <property type="protein sequence ID" value="ENSP00000491327.1"/>
    <property type="gene ID" value="ENSG00000283787.2"/>
</dbReference>
<feature type="compositionally biased region" description="Pro residues" evidence="1">
    <location>
        <begin position="242"/>
        <end position="253"/>
    </location>
</feature>
<evidence type="ECO:0007829" key="5">
    <source>
        <dbReference type="ProteomicsDB" id="A0A1W2PPC1"/>
    </source>
</evidence>
<evidence type="ECO:0007829" key="4">
    <source>
        <dbReference type="PeptideAtlas" id="A0A1W2PPC1"/>
    </source>
</evidence>